<evidence type="ECO:0000313" key="7">
    <source>
        <dbReference type="Proteomes" id="UP000275078"/>
    </source>
</evidence>
<sequence>MGIKQLFQELGPGERVSLTRIAAQKLERTGIPFRLAIDYPIWSFQMESSVGGPNPVLRTLFFRLVRLMSLNIVPIFVFDGPKRPAFKRNKKTHTGPGRNDQLAKELIELFGFPTHDAPGEAEAECAFLQQQGIVDAVLTEDSDALMFGCGVTFRNWSNGKAGGPVTHINVYDLEAIKEVSGLTPAGMVLVALMSGADYIPEGIARCGIKTALEAARGGWGDRLAAIDPSDEAAIFEWREDLLWELKRNENKTFRTKHPGVHFKDDFPQREAWGFYQNPLVSCRSEADIERLKDSIYWNGGPNLQQLREYTRQYFKWSGKVAAERFIRVMAPAMLAWRLRRDSPADLVELINGIHGRREHASTDNVYELRLSAVPGQIVPIDLASEEFTTEGEVLNMDQNEVIDLEEEVPEADNKQKKNWEPFGLDRYWIPEIVVRYKLSGVVDEWDEAREAKEKKKAEAALKTKGRKKGADMEKEKVFMENYFLTKSKSASAMPPPKRKESNPLYSDEIPPSSQDYYSLSQKTFVGKSSKPVPNRTQGLQTSSQGTITGRSTKSTVSAVKAKPDPHKSLRDSTSKEATASQPSHNTNPWTTAKRNPLTMGISPPQRSRYSELGVYGSAADKASKSTAKNLFDVDKGTWSASNKLPAELEPQRPSSPELPDLPNAVNAKLDAGSHPPVTSDYFYDAYDPYEDYDEYYGPSTLAYDPEAEKVAAPEPVPLSTEKCNPRSKRESSFYGSDSMFEAIEILDQLEKMPPASTQLKSPPGSQKRSSGRRGSQTQDHRETRTTRRRSESPKPAEFDDDYWPVLSTQNIYRVDPNAPERVQKKTELTSIVLSSDDEDADTAPVKTVNRLLDFDRPSSSSAKYRPRSSLSSYTTAPSRAISERNSISSRATSPTPSKQLEREMTADYISRNGSDHEEVDSHKTPLPSLFSDPDDPRLGFITMTRGQHSASPKKRLPRRGLEEPATPTHAVNNRSRRTQSSVSEKSSDSASRERRSMIRSTASEEVYEATMPAHRQRRTMRSSASASTSANKTVEALETCNEMSDPSRDAGSSDDCVEVSTRRAVPTKRAEKPRNSKNSQITSFFTTSTKSIKSVTMTKGENSTKVETTKKNVRMRKSLKGHWAELDDAAVEELPHRMKRGILVGVDVVDLTAED</sequence>
<dbReference type="InterPro" id="IPR006085">
    <property type="entry name" value="XPG_DNA_repair_N"/>
</dbReference>
<feature type="compositionally biased region" description="Low complexity" evidence="3">
    <location>
        <begin position="857"/>
        <end position="872"/>
    </location>
</feature>
<protein>
    <recommendedName>
        <fullName evidence="8">XPG-I domain-containing protein</fullName>
    </recommendedName>
</protein>
<feature type="region of interest" description="Disordered" evidence="3">
    <location>
        <begin position="525"/>
        <end position="605"/>
    </location>
</feature>
<dbReference type="InterPro" id="IPR029060">
    <property type="entry name" value="PIN-like_dom_sf"/>
</dbReference>
<evidence type="ECO:0000313" key="6">
    <source>
        <dbReference type="EMBL" id="RPA81093.1"/>
    </source>
</evidence>
<dbReference type="PANTHER" id="PTHR11081">
    <property type="entry name" value="FLAP ENDONUCLEASE FAMILY MEMBER"/>
    <property type="match status" value="1"/>
</dbReference>
<dbReference type="SMART" id="SM00485">
    <property type="entry name" value="XPGN"/>
    <property type="match status" value="1"/>
</dbReference>
<evidence type="ECO:0000259" key="4">
    <source>
        <dbReference type="SMART" id="SM00484"/>
    </source>
</evidence>
<dbReference type="InterPro" id="IPR006086">
    <property type="entry name" value="XPG-I_dom"/>
</dbReference>
<organism evidence="6 7">
    <name type="scientific">Ascobolus immersus RN42</name>
    <dbReference type="NCBI Taxonomy" id="1160509"/>
    <lineage>
        <taxon>Eukaryota</taxon>
        <taxon>Fungi</taxon>
        <taxon>Dikarya</taxon>
        <taxon>Ascomycota</taxon>
        <taxon>Pezizomycotina</taxon>
        <taxon>Pezizomycetes</taxon>
        <taxon>Pezizales</taxon>
        <taxon>Ascobolaceae</taxon>
        <taxon>Ascobolus</taxon>
    </lineage>
</organism>
<feature type="compositionally biased region" description="Basic and acidic residues" evidence="3">
    <location>
        <begin position="561"/>
        <end position="574"/>
    </location>
</feature>
<dbReference type="OrthoDB" id="2959108at2759"/>
<dbReference type="Proteomes" id="UP000275078">
    <property type="component" value="Unassembled WGS sequence"/>
</dbReference>
<feature type="domain" description="XPG N-terminal" evidence="5">
    <location>
        <begin position="1"/>
        <end position="101"/>
    </location>
</feature>
<dbReference type="GO" id="GO:0006281">
    <property type="term" value="P:DNA repair"/>
    <property type="evidence" value="ECO:0007669"/>
    <property type="project" value="UniProtKB-ARBA"/>
</dbReference>
<dbReference type="CDD" id="cd09870">
    <property type="entry name" value="PIN_YEN1"/>
    <property type="match status" value="1"/>
</dbReference>
<evidence type="ECO:0000256" key="3">
    <source>
        <dbReference type="SAM" id="MobiDB-lite"/>
    </source>
</evidence>
<feature type="compositionally biased region" description="Low complexity" evidence="3">
    <location>
        <begin position="760"/>
        <end position="776"/>
    </location>
</feature>
<feature type="compositionally biased region" description="Basic and acidic residues" evidence="3">
    <location>
        <begin position="778"/>
        <end position="797"/>
    </location>
</feature>
<feature type="compositionally biased region" description="Polar residues" evidence="3">
    <location>
        <begin position="534"/>
        <end position="557"/>
    </location>
</feature>
<dbReference type="STRING" id="1160509.A0A3N4I4S1"/>
<dbReference type="InterPro" id="IPR006084">
    <property type="entry name" value="XPG/Rad2"/>
</dbReference>
<feature type="compositionally biased region" description="Polar residues" evidence="3">
    <location>
        <begin position="575"/>
        <end position="593"/>
    </location>
</feature>
<feature type="compositionally biased region" description="Polar residues" evidence="3">
    <location>
        <begin position="873"/>
        <end position="898"/>
    </location>
</feature>
<gene>
    <name evidence="6" type="ORF">BJ508DRAFT_376628</name>
</gene>
<dbReference type="FunFam" id="3.40.50.1010:FF:000037">
    <property type="entry name" value="Rad2-like endonuclease, putative (AFU_orthologue AFUA_3G13260)"/>
    <property type="match status" value="1"/>
</dbReference>
<feature type="region of interest" description="Disordered" evidence="3">
    <location>
        <begin position="706"/>
        <end position="1084"/>
    </location>
</feature>
<feature type="compositionally biased region" description="Basic and acidic residues" evidence="3">
    <location>
        <begin position="913"/>
        <end position="923"/>
    </location>
</feature>
<dbReference type="SUPFAM" id="SSF88723">
    <property type="entry name" value="PIN domain-like"/>
    <property type="match status" value="1"/>
</dbReference>
<dbReference type="SUPFAM" id="SSF47807">
    <property type="entry name" value="5' to 3' exonuclease, C-terminal subdomain"/>
    <property type="match status" value="1"/>
</dbReference>
<evidence type="ECO:0008006" key="8">
    <source>
        <dbReference type="Google" id="ProtNLM"/>
    </source>
</evidence>
<dbReference type="InterPro" id="IPR041177">
    <property type="entry name" value="GEN1_C"/>
</dbReference>
<dbReference type="Pfam" id="PF00867">
    <property type="entry name" value="XPG_I"/>
    <property type="match status" value="1"/>
</dbReference>
<dbReference type="Pfam" id="PF18380">
    <property type="entry name" value="GEN1_C"/>
    <property type="match status" value="1"/>
</dbReference>
<dbReference type="SMART" id="SM00484">
    <property type="entry name" value="XPGI"/>
    <property type="match status" value="1"/>
</dbReference>
<evidence type="ECO:0000256" key="2">
    <source>
        <dbReference type="ARBA" id="ARBA00022801"/>
    </source>
</evidence>
<keyword evidence="2" id="KW-0378">Hydrolase</keyword>
<dbReference type="Gene3D" id="3.40.50.1010">
    <property type="entry name" value="5'-nuclease"/>
    <property type="match status" value="2"/>
</dbReference>
<evidence type="ECO:0000256" key="1">
    <source>
        <dbReference type="ARBA" id="ARBA00022722"/>
    </source>
</evidence>
<dbReference type="AlphaFoldDB" id="A0A3N4I4S1"/>
<accession>A0A3N4I4S1</accession>
<evidence type="ECO:0000259" key="5">
    <source>
        <dbReference type="SMART" id="SM00485"/>
    </source>
</evidence>
<name>A0A3N4I4S1_ASCIM</name>
<dbReference type="PRINTS" id="PR00853">
    <property type="entry name" value="XPGRADSUPER"/>
</dbReference>
<dbReference type="GO" id="GO:0017108">
    <property type="term" value="F:5'-flap endonuclease activity"/>
    <property type="evidence" value="ECO:0007669"/>
    <property type="project" value="TreeGrafter"/>
</dbReference>
<keyword evidence="1" id="KW-0540">Nuclease</keyword>
<dbReference type="Pfam" id="PF00752">
    <property type="entry name" value="XPG_N"/>
    <property type="match status" value="1"/>
</dbReference>
<feature type="domain" description="XPG-I" evidence="4">
    <location>
        <begin position="108"/>
        <end position="182"/>
    </location>
</feature>
<dbReference type="EMBL" id="ML119682">
    <property type="protein sequence ID" value="RPA81093.1"/>
    <property type="molecule type" value="Genomic_DNA"/>
</dbReference>
<feature type="region of interest" description="Disordered" evidence="3">
    <location>
        <begin position="642"/>
        <end position="679"/>
    </location>
</feature>
<proteinExistence type="predicted"/>
<feature type="region of interest" description="Disordered" evidence="3">
    <location>
        <begin position="489"/>
        <end position="512"/>
    </location>
</feature>
<feature type="compositionally biased region" description="Basic and acidic residues" evidence="3">
    <location>
        <begin position="985"/>
        <end position="996"/>
    </location>
</feature>
<reference evidence="6 7" key="1">
    <citation type="journal article" date="2018" name="Nat. Ecol. Evol.">
        <title>Pezizomycetes genomes reveal the molecular basis of ectomycorrhizal truffle lifestyle.</title>
        <authorList>
            <person name="Murat C."/>
            <person name="Payen T."/>
            <person name="Noel B."/>
            <person name="Kuo A."/>
            <person name="Morin E."/>
            <person name="Chen J."/>
            <person name="Kohler A."/>
            <person name="Krizsan K."/>
            <person name="Balestrini R."/>
            <person name="Da Silva C."/>
            <person name="Montanini B."/>
            <person name="Hainaut M."/>
            <person name="Levati E."/>
            <person name="Barry K.W."/>
            <person name="Belfiori B."/>
            <person name="Cichocki N."/>
            <person name="Clum A."/>
            <person name="Dockter R.B."/>
            <person name="Fauchery L."/>
            <person name="Guy J."/>
            <person name="Iotti M."/>
            <person name="Le Tacon F."/>
            <person name="Lindquist E.A."/>
            <person name="Lipzen A."/>
            <person name="Malagnac F."/>
            <person name="Mello A."/>
            <person name="Molinier V."/>
            <person name="Miyauchi S."/>
            <person name="Poulain J."/>
            <person name="Riccioni C."/>
            <person name="Rubini A."/>
            <person name="Sitrit Y."/>
            <person name="Splivallo R."/>
            <person name="Traeger S."/>
            <person name="Wang M."/>
            <person name="Zifcakova L."/>
            <person name="Wipf D."/>
            <person name="Zambonelli A."/>
            <person name="Paolocci F."/>
            <person name="Nowrousian M."/>
            <person name="Ottonello S."/>
            <person name="Baldrian P."/>
            <person name="Spatafora J.W."/>
            <person name="Henrissat B."/>
            <person name="Nagy L.G."/>
            <person name="Aury J.M."/>
            <person name="Wincker P."/>
            <person name="Grigoriev I.V."/>
            <person name="Bonfante P."/>
            <person name="Martin F.M."/>
        </authorList>
    </citation>
    <scope>NUCLEOTIDE SEQUENCE [LARGE SCALE GENOMIC DNA]</scope>
    <source>
        <strain evidence="6 7">RN42</strain>
    </source>
</reference>
<dbReference type="PANTHER" id="PTHR11081:SF75">
    <property type="entry name" value="ENDONUCLEASE, PUTATIVE (AFU_ORTHOLOGUE AFUA_3G13260)-RELATED"/>
    <property type="match status" value="1"/>
</dbReference>
<keyword evidence="7" id="KW-1185">Reference proteome</keyword>
<dbReference type="InterPro" id="IPR036279">
    <property type="entry name" value="5-3_exonuclease_C_sf"/>
</dbReference>
<feature type="compositionally biased region" description="Low complexity" evidence="3">
    <location>
        <begin position="1021"/>
        <end position="1030"/>
    </location>
</feature>